<dbReference type="Gene3D" id="3.80.10.10">
    <property type="entry name" value="Ribonuclease Inhibitor"/>
    <property type="match status" value="2"/>
</dbReference>
<dbReference type="OMA" id="ALCSDQL"/>
<evidence type="ECO:0000259" key="6">
    <source>
        <dbReference type="Pfam" id="PF00931"/>
    </source>
</evidence>
<name>A0A162AFG9_DAUCS</name>
<dbReference type="SUPFAM" id="SSF52058">
    <property type="entry name" value="L domain-like"/>
    <property type="match status" value="1"/>
</dbReference>
<dbReference type="InterPro" id="IPR032675">
    <property type="entry name" value="LRR_dom_sf"/>
</dbReference>
<sequence length="1191" mass="135876">MAGVLVGVFLEKVSEYTVKALFRGFTYMFCYKTLVDQLNSETEKLNIEEGNMSREVEKEKNNGKIVKDYVSKWQVNAQEIQKSAAEELSPSCSCIQRLPVPNPISRFRIGREAVKKAKAVTQLKDSGKEYLTGEIAYLPEVIVMPNFETTFEEFESRKDTYQKLWDSLVDEDGPVIHGIYGMAGVGKTRMMEQFWEEAIKKKIFKKAVRVNVGSENMDKMKLQEQIAGLLDCKLESEVMENRASQLENSIRNRGKILLILDDVWRDIHLDDIIGTPFGNGTSSSGGPKILFTSRKKEMCLANKCQHIVEIKTLSPGEALYMFKKIVGPADLNNPLPDESLVKEVCDKCGELPLVIHAVGKALKGKPNYWWTDAHDQLQKGKFEEIADVDPQVYSGIKLSIDYLQNDDAKSCLFLCSMFPEDADIDIKILIQLATGSQLIPCGESRVLAMVDYLKKSSLLLGSGEDAQTKVHDIIRAVARSIAFTDSKYAFLQVTCNSRYLPSNANYTRRFLRLDVETEDVDFGEHWICPNLHTLWLHCGNYWQPFSGGFYSMFVNLSCLMLQYVDISSEHFSLQPLGNLGTLSLFSCDIRNTDARFYPKRLESLCIYECRLPEPLDVANLEYLRKLEIRQQRAVLVRENVISSLSSLEKLHVSHGFVHSYDEYHMEPIVKEISELTCLRSLHFEFYQDNTFQGTDIPFSTDRYNIFVGEALNGNFKFDQDWKVPLTKSIQIIGNHSMPWEGLMVSAEKVNLCNSDVDVSSICNDHKRAFEDLKILVIFGCDNMGHLASISRDRILDSVQLATCFSKLTILKIFRCSKLKYLFCNNIAKTLVQLQELRLDQCDSMEAIVMNEGTSDGEIINFSKLKSLQIEYAPKLRSFCAENSDYPSAQNLPLLDKMVAFPSLEYIYICRCGSLRSMFASSVARELKQLKQIRVEACEEMTSIARVDEQAICDGILFPELTCLVLYNLPNLMSFWSNQNGKADTCKAQLIPRLSSNVVLDFPHPKSFFDDENFQLYMPILKKLVVDSCRITTLFTFSVFRKLQLETLEVKCCEFLVNIVEDFRGDQICDRIITLSRLTKVDLMNLPNLKRFFQVANYEFHMPVLKTMEIRGCGLSNTLFTRSIFKNLQQLEEVHISDCELLDGIFEDAVGDEILDPSDKIITLNRMQTPNSFHMLGVSRNQTSRKVKYKQL</sequence>
<protein>
    <submittedName>
        <fullName evidence="8">Uncharacterized protein</fullName>
    </submittedName>
</protein>
<dbReference type="InterPro" id="IPR042197">
    <property type="entry name" value="Apaf_helical"/>
</dbReference>
<comment type="similarity">
    <text evidence="1">Belongs to the disease resistance NB-LRR family.</text>
</comment>
<reference evidence="9" key="2">
    <citation type="submission" date="2022-03" db="EMBL/GenBank/DDBJ databases">
        <title>Draft title - Genomic analysis of global carrot germplasm unveils the trajectory of domestication and the origin of high carotenoid orange carrot.</title>
        <authorList>
            <person name="Iorizzo M."/>
            <person name="Ellison S."/>
            <person name="Senalik D."/>
            <person name="Macko-Podgorni A."/>
            <person name="Grzebelus D."/>
            <person name="Bostan H."/>
            <person name="Rolling W."/>
            <person name="Curaba J."/>
            <person name="Simon P."/>
        </authorList>
    </citation>
    <scope>NUCLEOTIDE SEQUENCE</scope>
    <source>
        <tissue evidence="9">Leaf</tissue>
    </source>
</reference>
<dbReference type="Gene3D" id="1.10.10.10">
    <property type="entry name" value="Winged helix-like DNA-binding domain superfamily/Winged helix DNA-binding domain"/>
    <property type="match status" value="1"/>
</dbReference>
<evidence type="ECO:0000313" key="9">
    <source>
        <dbReference type="EMBL" id="WOG90799.1"/>
    </source>
</evidence>
<dbReference type="InterPro" id="IPR027417">
    <property type="entry name" value="P-loop_NTPase"/>
</dbReference>
<dbReference type="Gene3D" id="3.40.50.300">
    <property type="entry name" value="P-loop containing nucleotide triphosphate hydrolases"/>
    <property type="match status" value="1"/>
</dbReference>
<dbReference type="EMBL" id="LNRQ01000003">
    <property type="protein sequence ID" value="KZN00131.1"/>
    <property type="molecule type" value="Genomic_DNA"/>
</dbReference>
<keyword evidence="5" id="KW-0067">ATP-binding</keyword>
<dbReference type="Gramene" id="KZN00131">
    <property type="protein sequence ID" value="KZN00131"/>
    <property type="gene ID" value="DCAR_008885"/>
</dbReference>
<organism evidence="8">
    <name type="scientific">Daucus carota subsp. sativus</name>
    <name type="common">Carrot</name>
    <dbReference type="NCBI Taxonomy" id="79200"/>
    <lineage>
        <taxon>Eukaryota</taxon>
        <taxon>Viridiplantae</taxon>
        <taxon>Streptophyta</taxon>
        <taxon>Embryophyta</taxon>
        <taxon>Tracheophyta</taxon>
        <taxon>Spermatophyta</taxon>
        <taxon>Magnoliopsida</taxon>
        <taxon>eudicotyledons</taxon>
        <taxon>Gunneridae</taxon>
        <taxon>Pentapetalae</taxon>
        <taxon>asterids</taxon>
        <taxon>campanulids</taxon>
        <taxon>Apiales</taxon>
        <taxon>Apiaceae</taxon>
        <taxon>Apioideae</taxon>
        <taxon>Scandiceae</taxon>
        <taxon>Daucinae</taxon>
        <taxon>Daucus</taxon>
        <taxon>Daucus sect. Daucus</taxon>
    </lineage>
</organism>
<dbReference type="InterPro" id="IPR036388">
    <property type="entry name" value="WH-like_DNA-bd_sf"/>
</dbReference>
<evidence type="ECO:0000256" key="2">
    <source>
        <dbReference type="ARBA" id="ARBA00022614"/>
    </source>
</evidence>
<gene>
    <name evidence="8" type="ORF">DCAR_008885</name>
    <name evidence="9" type="ORF">DCAR_0310045</name>
</gene>
<dbReference type="PANTHER" id="PTHR33463:SF198">
    <property type="entry name" value="RPP4C3"/>
    <property type="match status" value="1"/>
</dbReference>
<evidence type="ECO:0000313" key="10">
    <source>
        <dbReference type="Proteomes" id="UP000077755"/>
    </source>
</evidence>
<keyword evidence="5" id="KW-0547">Nucleotide-binding</keyword>
<feature type="domain" description="Disease resistance protein At4g27190-like leucine-rich repeats" evidence="7">
    <location>
        <begin position="1015"/>
        <end position="1139"/>
    </location>
</feature>
<dbReference type="Gene3D" id="1.10.8.430">
    <property type="entry name" value="Helical domain of apoptotic protease-activating factors"/>
    <property type="match status" value="1"/>
</dbReference>
<evidence type="ECO:0000256" key="3">
    <source>
        <dbReference type="ARBA" id="ARBA00022737"/>
    </source>
</evidence>
<keyword evidence="4" id="KW-0611">Plant defense</keyword>
<dbReference type="InterPro" id="IPR050905">
    <property type="entry name" value="Plant_NBS-LRR"/>
</dbReference>
<dbReference type="EMBL" id="CP093345">
    <property type="protein sequence ID" value="WOG90799.1"/>
    <property type="molecule type" value="Genomic_DNA"/>
</dbReference>
<dbReference type="Proteomes" id="UP000077755">
    <property type="component" value="Chromosome 3"/>
</dbReference>
<dbReference type="InterPro" id="IPR057135">
    <property type="entry name" value="At4g27190-like_LRR"/>
</dbReference>
<evidence type="ECO:0000256" key="5">
    <source>
        <dbReference type="ARBA" id="ARBA00022840"/>
    </source>
</evidence>
<dbReference type="InterPro" id="IPR002182">
    <property type="entry name" value="NB-ARC"/>
</dbReference>
<keyword evidence="3" id="KW-0677">Repeat</keyword>
<reference evidence="8" key="1">
    <citation type="journal article" date="2016" name="Nat. Genet.">
        <title>A high-quality carrot genome assembly provides new insights into carotenoid accumulation and asterid genome evolution.</title>
        <authorList>
            <person name="Iorizzo M."/>
            <person name="Ellison S."/>
            <person name="Senalik D."/>
            <person name="Zeng P."/>
            <person name="Satapoomin P."/>
            <person name="Huang J."/>
            <person name="Bowman M."/>
            <person name="Iovene M."/>
            <person name="Sanseverino W."/>
            <person name="Cavagnaro P."/>
            <person name="Yildiz M."/>
            <person name="Macko-Podgorni A."/>
            <person name="Moranska E."/>
            <person name="Grzebelus E."/>
            <person name="Grzebelus D."/>
            <person name="Ashrafi H."/>
            <person name="Zheng Z."/>
            <person name="Cheng S."/>
            <person name="Spooner D."/>
            <person name="Van Deynze A."/>
            <person name="Simon P."/>
        </authorList>
    </citation>
    <scope>NUCLEOTIDE SEQUENCE [LARGE SCALE GENOMIC DNA]</scope>
    <source>
        <tissue evidence="8">Leaf</tissue>
    </source>
</reference>
<evidence type="ECO:0000256" key="1">
    <source>
        <dbReference type="ARBA" id="ARBA00008894"/>
    </source>
</evidence>
<dbReference type="PANTHER" id="PTHR33463">
    <property type="entry name" value="NB-ARC DOMAIN-CONTAINING PROTEIN-RELATED"/>
    <property type="match status" value="1"/>
</dbReference>
<evidence type="ECO:0000259" key="7">
    <source>
        <dbReference type="Pfam" id="PF23247"/>
    </source>
</evidence>
<proteinExistence type="inferred from homology"/>
<dbReference type="SUPFAM" id="SSF52540">
    <property type="entry name" value="P-loop containing nucleoside triphosphate hydrolases"/>
    <property type="match status" value="1"/>
</dbReference>
<feature type="domain" description="Disease resistance protein At4g27190-like leucine-rich repeats" evidence="7">
    <location>
        <begin position="799"/>
        <end position="938"/>
    </location>
</feature>
<evidence type="ECO:0000313" key="8">
    <source>
        <dbReference type="EMBL" id="KZN00131.1"/>
    </source>
</evidence>
<dbReference type="GO" id="GO:0006952">
    <property type="term" value="P:defense response"/>
    <property type="evidence" value="ECO:0007669"/>
    <property type="project" value="UniProtKB-KW"/>
</dbReference>
<keyword evidence="10" id="KW-1185">Reference proteome</keyword>
<evidence type="ECO:0000256" key="4">
    <source>
        <dbReference type="ARBA" id="ARBA00022821"/>
    </source>
</evidence>
<dbReference type="PRINTS" id="PR00364">
    <property type="entry name" value="DISEASERSIST"/>
</dbReference>
<dbReference type="GO" id="GO:0043531">
    <property type="term" value="F:ADP binding"/>
    <property type="evidence" value="ECO:0007669"/>
    <property type="project" value="InterPro"/>
</dbReference>
<feature type="domain" description="NB-ARC" evidence="6">
    <location>
        <begin position="158"/>
        <end position="331"/>
    </location>
</feature>
<accession>A0A162AFG9</accession>
<dbReference type="Pfam" id="PF00931">
    <property type="entry name" value="NB-ARC"/>
    <property type="match status" value="1"/>
</dbReference>
<keyword evidence="2" id="KW-0433">Leucine-rich repeat</keyword>
<dbReference type="Pfam" id="PF23247">
    <property type="entry name" value="LRR_RPS2"/>
    <property type="match status" value="2"/>
</dbReference>
<dbReference type="GO" id="GO:0005524">
    <property type="term" value="F:ATP binding"/>
    <property type="evidence" value="ECO:0007669"/>
    <property type="project" value="UniProtKB-KW"/>
</dbReference>
<dbReference type="AlphaFoldDB" id="A0A162AFG9"/>